<keyword evidence="5" id="KW-0175">Coiled coil</keyword>
<feature type="coiled-coil region" evidence="5">
    <location>
        <begin position="2196"/>
        <end position="2223"/>
    </location>
</feature>
<comment type="caution">
    <text evidence="8">The sequence shown here is derived from an EMBL/GenBank/DDBJ whole genome shotgun (WGS) entry which is preliminary data.</text>
</comment>
<dbReference type="InterPro" id="IPR041627">
    <property type="entry name" value="AAA_lid_6"/>
</dbReference>
<dbReference type="Pfam" id="PF13086">
    <property type="entry name" value="AAA_11"/>
    <property type="match status" value="1"/>
</dbReference>
<feature type="domain" description="AAA+ ATPase" evidence="7">
    <location>
        <begin position="492"/>
        <end position="1028"/>
    </location>
</feature>
<dbReference type="CDD" id="cd06008">
    <property type="entry name" value="NF-X1-zinc-finger"/>
    <property type="match status" value="1"/>
</dbReference>
<evidence type="ECO:0000256" key="1">
    <source>
        <dbReference type="ARBA" id="ARBA00010378"/>
    </source>
</evidence>
<dbReference type="InterPro" id="IPR000641">
    <property type="entry name" value="CbxX/CfxQ"/>
</dbReference>
<dbReference type="InterPro" id="IPR050773">
    <property type="entry name" value="CbxX/CfxQ_RuBisCO_ESX"/>
</dbReference>
<feature type="compositionally biased region" description="Basic and acidic residues" evidence="6">
    <location>
        <begin position="886"/>
        <end position="900"/>
    </location>
</feature>
<dbReference type="InterPro" id="IPR027417">
    <property type="entry name" value="P-loop_NTPase"/>
</dbReference>
<dbReference type="Gene3D" id="3.40.50.300">
    <property type="entry name" value="P-loop containing nucleotide triphosphate hydrolases"/>
    <property type="match status" value="5"/>
</dbReference>
<protein>
    <recommendedName>
        <fullName evidence="7">AAA+ ATPase domain-containing protein</fullName>
    </recommendedName>
</protein>
<dbReference type="EMBL" id="JAOQBH010000010">
    <property type="protein sequence ID" value="KAJ4130208.1"/>
    <property type="molecule type" value="Genomic_DNA"/>
</dbReference>
<dbReference type="SMART" id="SM00382">
    <property type="entry name" value="AAA"/>
    <property type="match status" value="4"/>
</dbReference>
<name>A0ABQ8RAV4_FUSEQ</name>
<sequence>MVLVQDSSGPRAAKLIKVFWAVTKGDQQITNSHSAKLFLQACKVFSDKNTAVKCVEVLISNRSGIPALERVVRADLSHEFINSTTLPFMHTLSDDGVASLNNGVFLREILSAILEPCTFWRATMDAYSNGRLDNVGLEAFAWLCLRVVSDQSGFNAHKLAVDQMMERQSLLRSESSEVRKIGYRIEKLIKIFSQPGAVTNGVTAGGRHDNDHLNFRQISIYPTSDELSSTDPPYLQRLGEVFDTPMDTRSQNYRDWLFRLLREDMLSELREDLQAAMGQKKRRRRPVILSQMKLVGNNYDGTTNRNIPPYTILVACSRGVNFPPKMRQTYKRDFIINSKSFMKHDSFGALCCGDTIIAFGSLFRDVDNLLKSPPIVGLRFTDEHGLESALTALGRSPEYQLKFLLVDTATFAYEPILKRLKTIADIPLEAQLIDSDQPSLDNPKSMKLHALLNQFQAGFEAGLSVKMPSSLKLKKEIHLQDAQLKSFIHGLRTDVALIQGPPGTGKSFLGALILLAILRLTNSRILVLSYTNHALDQFLEDLMGVGVSSDQIVRLGSKSTEATKPTLLREYDGQKRYWLTMEERNILNTLRNDETSLETQLQEHSKKLAGHGVQPADILEYLEFSDGFASAWSAFQVADDEDGFQTVDVEGKAIEPETIYQYWLRDGDIDKMGSLGASLEDSAHEIWHLSHDARMQLHDEWSAKVRQEQVISFVDLNKRYGDIKARVKSILDERGRRVLQDKRIIGSTTTAAAMYQSIIESANPDVILVEEAGEILEAHILTAMSASVKQLILIGDHKQLRPKVNNYALTKEKGEGYDLNVSLFERLVTQGRHFTALEEQHRSHSDISQYPRMLAYPELKDAPSTLERDPIRGLENRVTFVHHEHQEDAMDDVSERRDPTTKSSRRNRHEALMVLKTVRFFSQNGYKTENMVVLTPYLGQLSLLKEALREDHDPVLSDLDSYDLVQAGLVTPAAAKVNKKCLRLSTIDNYQGEECDIVIVSLTRSNDSGDIGFLHARERLVVLLSRARDGMILFGNMETFMKSKKGGEMWTQYFDALKRNGCVFNGLPVHCERHPETSMLLKNPQDFDTMCPDGGCAEPCGAALSCGKHFCNRRCHRVQDHSRVECTEMIDRTCARGHKSKIRCGDTSKCCIACTKEDEDNRRRIERNLELERKRAEKQDKYRKELQEIEDEIDHHRRTIKFETQEKEQADELQRKKEELEALRQAKANKAKIESSQTNQPPPGDSVPQFNVISNAASEWKHMKDVEGAYNAALDKLMGMIGLESVKDQMLSIKSAIDTKIRQGSSLGDERWSCSLLGKTTVARIYAEFLTTVGAIPGTRFKEVSGAKLANIGVSGCEKLLEEIKTAGGGCLFIDEAYQLSSGNSSGGKAVLDFLLAEVENSRGKVVFVLAGYRNEMESFFAHNPGIPSRFPIEMKFEDYTDGELLQILQLQIHRKFKGMMKVEQGQDGLFCRIVARRVGHGRGRNGFGNARAVENYLQIITNRQAIRLRRARRSGAKPDDLLLTQEDLVGPEPSAALAKSNAYRDLNSMIGLKEVKDALKVLMDTLKTNYYRELEEKPLVEFSLNKVFLGSPGTGKTTVAKLYGLVLKDLGLLSNGELIVKNPADFVGPHIGGSETQTKAILASTIGKVLVIDEAYGLYSGRAEVSDMNQFKTAVIDAIVGEVQSVPGEDRCVLLLGYKDKMEEMFQNVNPGLARRFPIASAFVFEDFDQVELAKILDMKLGKSGFKATERGKSVALEVLNRARNRPNFGNAGEIDILLGRAQASHQQRVSSGRIKRHGTLEAIDFDEDHDRAEKGTDVAKLFAGDIGRDHLVSILEGYQKRVREAKQLEVDPEIPFNFLFRGPPGTGKTTAARKMGKVYYDMGFLASTEVLEVSATDLIGQYIGHTGPKVQKLLEKAMGRVLFIDEAYRLAPNNHGSFAQEAVDELVDCITKPKFQNKLIIILAGYVQDINNLLSINPGLSSRFPDSIGFDALTVASCIHLLTTQLQAKKDKIKDKKFVDVSCLEILAPPFLQELTVKLETLSRQDGWANARDVKELAKKMYHKLDFSPPTLTLTEDIVLSTIEEMISERCDRMNNKKVKTAIRPPKVPVMTPTPTVSAPKSNSSSNPKNTNGDGRGKQADEECDVNEGSDLRDAGVSDEVWEQLQKDKKKETQDKQDLARLKKAQKDASDADRERLVRQILAKENERKTIEEAKEKLKKMGVCPVGYHWIKQSGGYRCAGGSHWMSDEQVNKM</sequence>
<evidence type="ECO:0000256" key="5">
    <source>
        <dbReference type="SAM" id="Coils"/>
    </source>
</evidence>
<evidence type="ECO:0000256" key="6">
    <source>
        <dbReference type="SAM" id="MobiDB-lite"/>
    </source>
</evidence>
<feature type="compositionally biased region" description="Basic and acidic residues" evidence="6">
    <location>
        <begin position="2167"/>
        <end position="2196"/>
    </location>
</feature>
<evidence type="ECO:0000256" key="4">
    <source>
        <dbReference type="ARBA" id="ARBA00022840"/>
    </source>
</evidence>
<dbReference type="InterPro" id="IPR047187">
    <property type="entry name" value="SF1_C_Upf1"/>
</dbReference>
<feature type="compositionally biased region" description="Low complexity" evidence="6">
    <location>
        <begin position="2111"/>
        <end position="2134"/>
    </location>
</feature>
<dbReference type="InterPro" id="IPR041679">
    <property type="entry name" value="DNA2/NAM7-like_C"/>
</dbReference>
<dbReference type="Proteomes" id="UP001152024">
    <property type="component" value="Unassembled WGS sequence"/>
</dbReference>
<dbReference type="Pfam" id="PF00004">
    <property type="entry name" value="AAA"/>
    <property type="match status" value="3"/>
</dbReference>
<evidence type="ECO:0000256" key="3">
    <source>
        <dbReference type="ARBA" id="ARBA00022806"/>
    </source>
</evidence>
<dbReference type="Gene3D" id="1.10.8.60">
    <property type="match status" value="1"/>
</dbReference>
<keyword evidence="3" id="KW-0347">Helicase</keyword>
<dbReference type="CDD" id="cd00009">
    <property type="entry name" value="AAA"/>
    <property type="match status" value="2"/>
</dbReference>
<feature type="domain" description="AAA+ ATPase" evidence="7">
    <location>
        <begin position="1311"/>
        <end position="1439"/>
    </location>
</feature>
<dbReference type="Pfam" id="PF17866">
    <property type="entry name" value="AAA_lid_6"/>
    <property type="match status" value="1"/>
</dbReference>
<comment type="similarity">
    <text evidence="1">Belongs to the CbxX/CfxQ family.</text>
</comment>
<feature type="domain" description="AAA+ ATPase" evidence="7">
    <location>
        <begin position="1583"/>
        <end position="1730"/>
    </location>
</feature>
<feature type="region of interest" description="Disordered" evidence="6">
    <location>
        <begin position="886"/>
        <end position="905"/>
    </location>
</feature>
<dbReference type="InterPro" id="IPR003593">
    <property type="entry name" value="AAA+_ATPase"/>
</dbReference>
<feature type="region of interest" description="Disordered" evidence="6">
    <location>
        <begin position="1226"/>
        <end position="1249"/>
    </location>
</feature>
<dbReference type="CDD" id="cd17936">
    <property type="entry name" value="EEXXEc_NFX1"/>
    <property type="match status" value="1"/>
</dbReference>
<organism evidence="8 9">
    <name type="scientific">Fusarium equiseti</name>
    <name type="common">Fusarium scirpi</name>
    <dbReference type="NCBI Taxonomy" id="61235"/>
    <lineage>
        <taxon>Eukaryota</taxon>
        <taxon>Fungi</taxon>
        <taxon>Dikarya</taxon>
        <taxon>Ascomycota</taxon>
        <taxon>Pezizomycotina</taxon>
        <taxon>Sordariomycetes</taxon>
        <taxon>Hypocreomycetidae</taxon>
        <taxon>Hypocreales</taxon>
        <taxon>Nectriaceae</taxon>
        <taxon>Fusarium</taxon>
        <taxon>Fusarium incarnatum-equiseti species complex</taxon>
    </lineage>
</organism>
<keyword evidence="2" id="KW-0547">Nucleotide-binding</keyword>
<dbReference type="PANTHER" id="PTHR43392">
    <property type="entry name" value="AAA-TYPE ATPASE FAMILY PROTEIN / ANKYRIN REPEAT FAMILY PROTEIN"/>
    <property type="match status" value="1"/>
</dbReference>
<evidence type="ECO:0000256" key="2">
    <source>
        <dbReference type="ARBA" id="ARBA00022741"/>
    </source>
</evidence>
<dbReference type="InterPro" id="IPR041677">
    <property type="entry name" value="DNA2/NAM7_AAA_11"/>
</dbReference>
<dbReference type="CDD" id="cd18808">
    <property type="entry name" value="SF1_C_Upf1"/>
    <property type="match status" value="1"/>
</dbReference>
<dbReference type="SUPFAM" id="SSF52540">
    <property type="entry name" value="P-loop containing nucleoside triphosphate hydrolases"/>
    <property type="match status" value="4"/>
</dbReference>
<keyword evidence="4" id="KW-0067">ATP-binding</keyword>
<keyword evidence="3" id="KW-0378">Hydrolase</keyword>
<gene>
    <name evidence="8" type="ORF">NW768_007191</name>
</gene>
<evidence type="ECO:0000313" key="9">
    <source>
        <dbReference type="Proteomes" id="UP001152024"/>
    </source>
</evidence>
<reference evidence="8" key="1">
    <citation type="submission" date="2022-09" db="EMBL/GenBank/DDBJ databases">
        <title>Fusarium specimens isolated from Avocado Roots.</title>
        <authorList>
            <person name="Stajich J."/>
            <person name="Roper C."/>
            <person name="Heimlech-Rivalta G."/>
        </authorList>
    </citation>
    <scope>NUCLEOTIDE SEQUENCE</scope>
    <source>
        <strain evidence="8">CF00095</strain>
    </source>
</reference>
<keyword evidence="9" id="KW-1185">Reference proteome</keyword>
<dbReference type="PANTHER" id="PTHR43392:SF2">
    <property type="entry name" value="AAA-TYPE ATPASE FAMILY PROTEIN _ ANKYRIN REPEAT FAMILY PROTEIN"/>
    <property type="match status" value="1"/>
</dbReference>
<accession>A0ABQ8RAV4</accession>
<dbReference type="PRINTS" id="PR00819">
    <property type="entry name" value="CBXCFQXSUPER"/>
</dbReference>
<evidence type="ECO:0000313" key="8">
    <source>
        <dbReference type="EMBL" id="KAJ4130208.1"/>
    </source>
</evidence>
<dbReference type="Pfam" id="PF13087">
    <property type="entry name" value="AAA_12"/>
    <property type="match status" value="1"/>
</dbReference>
<proteinExistence type="inferred from homology"/>
<feature type="region of interest" description="Disordered" evidence="6">
    <location>
        <begin position="2099"/>
        <end position="2196"/>
    </location>
</feature>
<feature type="domain" description="AAA+ ATPase" evidence="7">
    <location>
        <begin position="1856"/>
        <end position="1996"/>
    </location>
</feature>
<dbReference type="InterPro" id="IPR003959">
    <property type="entry name" value="ATPase_AAA_core"/>
</dbReference>
<evidence type="ECO:0000259" key="7">
    <source>
        <dbReference type="SMART" id="SM00382"/>
    </source>
</evidence>